<feature type="region of interest" description="Disordered" evidence="1">
    <location>
        <begin position="138"/>
        <end position="162"/>
    </location>
</feature>
<evidence type="ECO:0000313" key="3">
    <source>
        <dbReference type="Proteomes" id="UP000070501"/>
    </source>
</evidence>
<sequence length="162" mass="18448">MWVMYFVLRTAMAYRSAGLLRDCRTVVHSNLGSRFEFAVFERAMTTRQRYDIYEIGESGCFLNYYARYILKQFFPHPPNSGEESPVLGNHTMSLQRGTNAEQRPRGAAEVMRVRFHAEVHHAEACSSTRVYLLEHRPGATAKSRGPLAEHDRNKGPVGPTKA</sequence>
<keyword evidence="3" id="KW-1185">Reference proteome</keyword>
<dbReference type="AlphaFoldDB" id="A0A136JKC2"/>
<proteinExistence type="predicted"/>
<protein>
    <submittedName>
        <fullName evidence="2">Uncharacterized protein</fullName>
    </submittedName>
</protein>
<accession>A0A136JKC2</accession>
<evidence type="ECO:0000313" key="2">
    <source>
        <dbReference type="EMBL" id="KXJ97594.1"/>
    </source>
</evidence>
<dbReference type="EMBL" id="KQ964245">
    <property type="protein sequence ID" value="KXJ97594.1"/>
    <property type="molecule type" value="Genomic_DNA"/>
</dbReference>
<gene>
    <name evidence="2" type="ORF">Micbo1qcDRAFT_8816</name>
</gene>
<reference evidence="3" key="1">
    <citation type="submission" date="2016-02" db="EMBL/GenBank/DDBJ databases">
        <title>Draft genome sequence of Microdochium bolleyi, a fungal endophyte of beachgrass.</title>
        <authorList>
            <consortium name="DOE Joint Genome Institute"/>
            <person name="David A.S."/>
            <person name="May G."/>
            <person name="Haridas S."/>
            <person name="Lim J."/>
            <person name="Wang M."/>
            <person name="Labutti K."/>
            <person name="Lipzen A."/>
            <person name="Barry K."/>
            <person name="Grigoriev I.V."/>
        </authorList>
    </citation>
    <scope>NUCLEOTIDE SEQUENCE [LARGE SCALE GENOMIC DNA]</scope>
    <source>
        <strain evidence="3">J235TASD1</strain>
    </source>
</reference>
<evidence type="ECO:0000256" key="1">
    <source>
        <dbReference type="SAM" id="MobiDB-lite"/>
    </source>
</evidence>
<organism evidence="2 3">
    <name type="scientific">Microdochium bolleyi</name>
    <dbReference type="NCBI Taxonomy" id="196109"/>
    <lineage>
        <taxon>Eukaryota</taxon>
        <taxon>Fungi</taxon>
        <taxon>Dikarya</taxon>
        <taxon>Ascomycota</taxon>
        <taxon>Pezizomycotina</taxon>
        <taxon>Sordariomycetes</taxon>
        <taxon>Xylariomycetidae</taxon>
        <taxon>Xylariales</taxon>
        <taxon>Microdochiaceae</taxon>
        <taxon>Microdochium</taxon>
    </lineage>
</organism>
<name>A0A136JKC2_9PEZI</name>
<dbReference type="InParanoid" id="A0A136JKC2"/>
<dbReference type="Proteomes" id="UP000070501">
    <property type="component" value="Unassembled WGS sequence"/>
</dbReference>